<organism evidence="2 3">
    <name type="scientific">Aeoliella mucimassa</name>
    <dbReference type="NCBI Taxonomy" id="2527972"/>
    <lineage>
        <taxon>Bacteria</taxon>
        <taxon>Pseudomonadati</taxon>
        <taxon>Planctomycetota</taxon>
        <taxon>Planctomycetia</taxon>
        <taxon>Pirellulales</taxon>
        <taxon>Lacipirellulaceae</taxon>
        <taxon>Aeoliella</taxon>
    </lineage>
</organism>
<dbReference type="Proteomes" id="UP000315750">
    <property type="component" value="Chromosome"/>
</dbReference>
<protein>
    <submittedName>
        <fullName evidence="2">Uncharacterized protein</fullName>
    </submittedName>
</protein>
<dbReference type="KEGG" id="amuc:Pan181_33630"/>
<keyword evidence="1" id="KW-0472">Membrane</keyword>
<proteinExistence type="predicted"/>
<keyword evidence="3" id="KW-1185">Reference proteome</keyword>
<reference evidence="2 3" key="1">
    <citation type="submission" date="2019-02" db="EMBL/GenBank/DDBJ databases">
        <title>Deep-cultivation of Planctomycetes and their phenomic and genomic characterization uncovers novel biology.</title>
        <authorList>
            <person name="Wiegand S."/>
            <person name="Jogler M."/>
            <person name="Boedeker C."/>
            <person name="Pinto D."/>
            <person name="Vollmers J."/>
            <person name="Rivas-Marin E."/>
            <person name="Kohn T."/>
            <person name="Peeters S.H."/>
            <person name="Heuer A."/>
            <person name="Rast P."/>
            <person name="Oberbeckmann S."/>
            <person name="Bunk B."/>
            <person name="Jeske O."/>
            <person name="Meyerdierks A."/>
            <person name="Storesund J.E."/>
            <person name="Kallscheuer N."/>
            <person name="Luecker S."/>
            <person name="Lage O.M."/>
            <person name="Pohl T."/>
            <person name="Merkel B.J."/>
            <person name="Hornburger P."/>
            <person name="Mueller R.-W."/>
            <person name="Bruemmer F."/>
            <person name="Labrenz M."/>
            <person name="Spormann A.M."/>
            <person name="Op den Camp H."/>
            <person name="Overmann J."/>
            <person name="Amann R."/>
            <person name="Jetten M.S.M."/>
            <person name="Mascher T."/>
            <person name="Medema M.H."/>
            <person name="Devos D.P."/>
            <person name="Kaster A.-K."/>
            <person name="Ovreas L."/>
            <person name="Rohde M."/>
            <person name="Galperin M.Y."/>
            <person name="Jogler C."/>
        </authorList>
    </citation>
    <scope>NUCLEOTIDE SEQUENCE [LARGE SCALE GENOMIC DNA]</scope>
    <source>
        <strain evidence="2 3">Pan181</strain>
    </source>
</reference>
<dbReference type="AlphaFoldDB" id="A0A518AR06"/>
<evidence type="ECO:0000313" key="3">
    <source>
        <dbReference type="Proteomes" id="UP000315750"/>
    </source>
</evidence>
<dbReference type="OrthoDB" id="290549at2"/>
<feature type="transmembrane region" description="Helical" evidence="1">
    <location>
        <begin position="12"/>
        <end position="34"/>
    </location>
</feature>
<evidence type="ECO:0000256" key="1">
    <source>
        <dbReference type="SAM" id="Phobius"/>
    </source>
</evidence>
<gene>
    <name evidence="2" type="ORF">Pan181_33630</name>
</gene>
<keyword evidence="1" id="KW-1133">Transmembrane helix</keyword>
<accession>A0A518AR06</accession>
<name>A0A518AR06_9BACT</name>
<evidence type="ECO:0000313" key="2">
    <source>
        <dbReference type="EMBL" id="QDU57149.1"/>
    </source>
</evidence>
<dbReference type="EMBL" id="CP036278">
    <property type="protein sequence ID" value="QDU57149.1"/>
    <property type="molecule type" value="Genomic_DNA"/>
</dbReference>
<keyword evidence="1" id="KW-0812">Transmembrane</keyword>
<sequence>MDDTPKRRTRYSLRTLMLATTFVGMALAIALLTLEIIPLRAEVQRLHDEAGYLTIDDPTKIHAIQVETESPLVWKWKVWIPEGSGVVWHKAMAGTIPAATDPLPEKGVGFSQEGGEELLFTVRVYQDLYGQWVLGHQLGGNSSFVKLSDDDLAAIRDTTGWSSQGVWATTVTCDADKPFILMRRSYAPSSGGGTNLLGEGPGILIWLRITEQK</sequence>